<evidence type="ECO:0000259" key="1">
    <source>
        <dbReference type="PROSITE" id="PS50097"/>
    </source>
</evidence>
<evidence type="ECO:0000313" key="2">
    <source>
        <dbReference type="EMBL" id="CAG8796934.1"/>
    </source>
</evidence>
<dbReference type="OrthoDB" id="298084at2759"/>
<comment type="caution">
    <text evidence="2">The sequence shown here is derived from an EMBL/GenBank/DDBJ whole genome shotgun (WGS) entry which is preliminary data.</text>
</comment>
<dbReference type="Proteomes" id="UP000789405">
    <property type="component" value="Unassembled WGS sequence"/>
</dbReference>
<dbReference type="InterPro" id="IPR000210">
    <property type="entry name" value="BTB/POZ_dom"/>
</dbReference>
<dbReference type="InterPro" id="IPR011333">
    <property type="entry name" value="SKP1/BTB/POZ_sf"/>
</dbReference>
<evidence type="ECO:0000313" key="3">
    <source>
        <dbReference type="Proteomes" id="UP000789405"/>
    </source>
</evidence>
<dbReference type="PROSITE" id="PS50097">
    <property type="entry name" value="BTB"/>
    <property type="match status" value="1"/>
</dbReference>
<feature type="non-terminal residue" evidence="2">
    <location>
        <position position="1"/>
    </location>
</feature>
<organism evidence="2 3">
    <name type="scientific">Dentiscutata erythropus</name>
    <dbReference type="NCBI Taxonomy" id="1348616"/>
    <lineage>
        <taxon>Eukaryota</taxon>
        <taxon>Fungi</taxon>
        <taxon>Fungi incertae sedis</taxon>
        <taxon>Mucoromycota</taxon>
        <taxon>Glomeromycotina</taxon>
        <taxon>Glomeromycetes</taxon>
        <taxon>Diversisporales</taxon>
        <taxon>Gigasporaceae</taxon>
        <taxon>Dentiscutata</taxon>
    </lineage>
</organism>
<protein>
    <submittedName>
        <fullName evidence="2">19187_t:CDS:1</fullName>
    </submittedName>
</protein>
<gene>
    <name evidence="2" type="ORF">DERYTH_LOCUS22586</name>
</gene>
<sequence>MKKNSKELASCYKKLLQNGHNSDVIIRFDQGDDLKELYAHSLILRARSNFFDSALFSRWARKEGKIFIIEMKDVSINIFKAVLRYIYTTEISLDELSGVEILEILVETDRLQLLIEGFNRKLISYVRENLEEIIRNDAIKTLQIIFQFNNIFETLHGSCLQLICAYPNM</sequence>
<feature type="domain" description="BTB" evidence="1">
    <location>
        <begin position="22"/>
        <end position="95"/>
    </location>
</feature>
<dbReference type="CDD" id="cd18186">
    <property type="entry name" value="BTB_POZ_ZBTB_KLHL-like"/>
    <property type="match status" value="1"/>
</dbReference>
<dbReference type="SMART" id="SM00225">
    <property type="entry name" value="BTB"/>
    <property type="match status" value="1"/>
</dbReference>
<dbReference type="PANTHER" id="PTHR24413">
    <property type="entry name" value="SPECKLE-TYPE POZ PROTEIN"/>
    <property type="match status" value="1"/>
</dbReference>
<dbReference type="AlphaFoldDB" id="A0A9N9P7D7"/>
<name>A0A9N9P7D7_9GLOM</name>
<proteinExistence type="predicted"/>
<dbReference type="Gene3D" id="3.30.710.10">
    <property type="entry name" value="Potassium Channel Kv1.1, Chain A"/>
    <property type="match status" value="1"/>
</dbReference>
<dbReference type="Pfam" id="PF00651">
    <property type="entry name" value="BTB"/>
    <property type="match status" value="1"/>
</dbReference>
<dbReference type="EMBL" id="CAJVPY010031724">
    <property type="protein sequence ID" value="CAG8796934.1"/>
    <property type="molecule type" value="Genomic_DNA"/>
</dbReference>
<reference evidence="2" key="1">
    <citation type="submission" date="2021-06" db="EMBL/GenBank/DDBJ databases">
        <authorList>
            <person name="Kallberg Y."/>
            <person name="Tangrot J."/>
            <person name="Rosling A."/>
        </authorList>
    </citation>
    <scope>NUCLEOTIDE SEQUENCE</scope>
    <source>
        <strain evidence="2">MA453B</strain>
    </source>
</reference>
<dbReference type="SUPFAM" id="SSF54695">
    <property type="entry name" value="POZ domain"/>
    <property type="match status" value="1"/>
</dbReference>
<accession>A0A9N9P7D7</accession>
<keyword evidence="3" id="KW-1185">Reference proteome</keyword>